<organism evidence="4 5">
    <name type="scientific">Pseudonocardia alaniniphila</name>
    <dbReference type="NCBI Taxonomy" id="75291"/>
    <lineage>
        <taxon>Bacteria</taxon>
        <taxon>Bacillati</taxon>
        <taxon>Actinomycetota</taxon>
        <taxon>Actinomycetes</taxon>
        <taxon>Pseudonocardiales</taxon>
        <taxon>Pseudonocardiaceae</taxon>
        <taxon>Pseudonocardia</taxon>
    </lineage>
</organism>
<dbReference type="PRINTS" id="PR00080">
    <property type="entry name" value="SDRFAMILY"/>
</dbReference>
<evidence type="ECO:0000259" key="3">
    <source>
        <dbReference type="SMART" id="SM00822"/>
    </source>
</evidence>
<dbReference type="Proteomes" id="UP001299970">
    <property type="component" value="Unassembled WGS sequence"/>
</dbReference>
<dbReference type="NCBIfam" id="NF005559">
    <property type="entry name" value="PRK07231.1"/>
    <property type="match status" value="1"/>
</dbReference>
<dbReference type="InterPro" id="IPR002347">
    <property type="entry name" value="SDR_fam"/>
</dbReference>
<dbReference type="InterPro" id="IPR057326">
    <property type="entry name" value="KR_dom"/>
</dbReference>
<keyword evidence="2" id="KW-0560">Oxidoreductase</keyword>
<dbReference type="InterPro" id="IPR036291">
    <property type="entry name" value="NAD(P)-bd_dom_sf"/>
</dbReference>
<evidence type="ECO:0000256" key="1">
    <source>
        <dbReference type="ARBA" id="ARBA00006484"/>
    </source>
</evidence>
<dbReference type="RefSeq" id="WP_241035125.1">
    <property type="nucleotide sequence ID" value="NZ_BAAAJF010000018.1"/>
</dbReference>
<name>A0ABS9T974_9PSEU</name>
<comment type="caution">
    <text evidence="4">The sequence shown here is derived from an EMBL/GenBank/DDBJ whole genome shotgun (WGS) entry which is preliminary data.</text>
</comment>
<sequence>MDDLRQLVGKRVVLTGGATNIGRATALLFAEHGARLVIGDLNAEGADETVRAITDKGGEASFVHTDVADEESVARLIETSAERLSGVDAAFFNAGLQRSGPVTEFSTDDWDALFRVNPRHCFLGAKYVTPHLEAAGGGVIVFTASLAAVKGGPGLTAYSASKGAIVAFGRALAMELAPAGIRVNTICPGWVDTPFNDPAVDFMGGREAQDELVRRMVPLGRQATPEEIASSVLYLVSDASSYMTGQILLVDGGVA</sequence>
<dbReference type="SUPFAM" id="SSF51735">
    <property type="entry name" value="NAD(P)-binding Rossmann-fold domains"/>
    <property type="match status" value="1"/>
</dbReference>
<dbReference type="InterPro" id="IPR020904">
    <property type="entry name" value="Sc_DH/Rdtase_CS"/>
</dbReference>
<evidence type="ECO:0000313" key="4">
    <source>
        <dbReference type="EMBL" id="MCH6165090.1"/>
    </source>
</evidence>
<dbReference type="PANTHER" id="PTHR43477:SF1">
    <property type="entry name" value="DIHYDROANTICAPSIN 7-DEHYDROGENASE"/>
    <property type="match status" value="1"/>
</dbReference>
<comment type="similarity">
    <text evidence="1">Belongs to the short-chain dehydrogenases/reductases (SDR) family.</text>
</comment>
<dbReference type="InterPro" id="IPR051122">
    <property type="entry name" value="SDR_DHRS6-like"/>
</dbReference>
<protein>
    <submittedName>
        <fullName evidence="4">SDR family oxidoreductase</fullName>
    </submittedName>
</protein>
<dbReference type="EMBL" id="JAKXMK010000004">
    <property type="protein sequence ID" value="MCH6165090.1"/>
    <property type="molecule type" value="Genomic_DNA"/>
</dbReference>
<accession>A0ABS9T974</accession>
<dbReference type="CDD" id="cd05233">
    <property type="entry name" value="SDR_c"/>
    <property type="match status" value="1"/>
</dbReference>
<feature type="domain" description="Ketoreductase" evidence="3">
    <location>
        <begin position="10"/>
        <end position="193"/>
    </location>
</feature>
<reference evidence="4 5" key="1">
    <citation type="submission" date="2022-03" db="EMBL/GenBank/DDBJ databases">
        <title>Pseudonocardia alaer sp. nov., a novel actinomycete isolated from reed forest soil.</title>
        <authorList>
            <person name="Wang L."/>
        </authorList>
    </citation>
    <scope>NUCLEOTIDE SEQUENCE [LARGE SCALE GENOMIC DNA]</scope>
    <source>
        <strain evidence="4 5">Y-16303</strain>
    </source>
</reference>
<evidence type="ECO:0000313" key="5">
    <source>
        <dbReference type="Proteomes" id="UP001299970"/>
    </source>
</evidence>
<dbReference type="Pfam" id="PF13561">
    <property type="entry name" value="adh_short_C2"/>
    <property type="match status" value="1"/>
</dbReference>
<dbReference type="PANTHER" id="PTHR43477">
    <property type="entry name" value="DIHYDROANTICAPSIN 7-DEHYDROGENASE"/>
    <property type="match status" value="1"/>
</dbReference>
<dbReference type="PROSITE" id="PS00061">
    <property type="entry name" value="ADH_SHORT"/>
    <property type="match status" value="1"/>
</dbReference>
<evidence type="ECO:0000256" key="2">
    <source>
        <dbReference type="ARBA" id="ARBA00023002"/>
    </source>
</evidence>
<dbReference type="SMART" id="SM00822">
    <property type="entry name" value="PKS_KR"/>
    <property type="match status" value="1"/>
</dbReference>
<dbReference type="PRINTS" id="PR00081">
    <property type="entry name" value="GDHRDH"/>
</dbReference>
<gene>
    <name evidence="4" type="ORF">MMF94_05285</name>
</gene>
<proteinExistence type="inferred from homology"/>
<keyword evidence="5" id="KW-1185">Reference proteome</keyword>
<dbReference type="Gene3D" id="3.40.50.720">
    <property type="entry name" value="NAD(P)-binding Rossmann-like Domain"/>
    <property type="match status" value="1"/>
</dbReference>